<evidence type="ECO:0000256" key="7">
    <source>
        <dbReference type="SAM" id="MobiDB-lite"/>
    </source>
</evidence>
<evidence type="ECO:0000256" key="8">
    <source>
        <dbReference type="SAM" id="Phobius"/>
    </source>
</evidence>
<evidence type="ECO:0000256" key="3">
    <source>
        <dbReference type="ARBA" id="ARBA00022692"/>
    </source>
</evidence>
<dbReference type="Pfam" id="PF02687">
    <property type="entry name" value="FtsX"/>
    <property type="match status" value="1"/>
</dbReference>
<evidence type="ECO:0000256" key="6">
    <source>
        <dbReference type="ARBA" id="ARBA00038076"/>
    </source>
</evidence>
<dbReference type="GO" id="GO:0005886">
    <property type="term" value="C:plasma membrane"/>
    <property type="evidence" value="ECO:0007669"/>
    <property type="project" value="UniProtKB-SubCell"/>
</dbReference>
<comment type="subcellular location">
    <subcellularLocation>
        <location evidence="1">Cell membrane</location>
        <topology evidence="1">Multi-pass membrane protein</topology>
    </subcellularLocation>
</comment>
<evidence type="ECO:0000259" key="10">
    <source>
        <dbReference type="Pfam" id="PF12704"/>
    </source>
</evidence>
<evidence type="ECO:0000256" key="2">
    <source>
        <dbReference type="ARBA" id="ARBA00022475"/>
    </source>
</evidence>
<organism evidence="11 12">
    <name type="scientific">Stenotrophomonas maltophilia</name>
    <name type="common">Pseudomonas maltophilia</name>
    <name type="synonym">Xanthomonas maltophilia</name>
    <dbReference type="NCBI Taxonomy" id="40324"/>
    <lineage>
        <taxon>Bacteria</taxon>
        <taxon>Pseudomonadati</taxon>
        <taxon>Pseudomonadota</taxon>
        <taxon>Gammaproteobacteria</taxon>
        <taxon>Lysobacterales</taxon>
        <taxon>Lysobacteraceae</taxon>
        <taxon>Stenotrophomonas</taxon>
        <taxon>Stenotrophomonas maltophilia group</taxon>
    </lineage>
</organism>
<evidence type="ECO:0000256" key="1">
    <source>
        <dbReference type="ARBA" id="ARBA00004651"/>
    </source>
</evidence>
<gene>
    <name evidence="11" type="ORF">A9K56_06850</name>
</gene>
<evidence type="ECO:0000313" key="12">
    <source>
        <dbReference type="Proteomes" id="UP000092125"/>
    </source>
</evidence>
<comment type="similarity">
    <text evidence="6">Belongs to the ABC-4 integral membrane protein family.</text>
</comment>
<dbReference type="InterPro" id="IPR050250">
    <property type="entry name" value="Macrolide_Exporter_MacB"/>
</dbReference>
<feature type="transmembrane region" description="Helical" evidence="8">
    <location>
        <begin position="338"/>
        <end position="359"/>
    </location>
</feature>
<sequence>MDIRPILSTLRRHKTAAALIVLEIALTCAIVCNALFLVSQRVEKITQPSGLAENELVIVRTSGIGTQTNAMARTQEDLAALRAVPGATSVTKVNQLPFRPSSSNTSISRERDQERPTTSATLYMFNEGALSTLGLQLVAGRDFLPGEYIDFEDARKSASTTPDKASAVILNQAVAEKMFPGQNPLGKTFYMGRQALHVVGVVAHLAPPTDWNNNTTLSMILPVRTDFASGGPYMLRTTPERRDEVLKGALAALERNDPNRLVREKLSYEDQRNDYFKNDRAMVGLLVTVCIALLVVTALGIVGLASFWVQQRSKQIGIRRALGATRGQVLRYFQTENFLLASLGIVLGMLAAYAINLWLMNMYELPRMPLLYLPLGAVLLWALGQIAVFGPARRAAAVPPAVATRGA</sequence>
<evidence type="ECO:0000256" key="4">
    <source>
        <dbReference type="ARBA" id="ARBA00022989"/>
    </source>
</evidence>
<accession>A0AAP7GTR8</accession>
<dbReference type="PANTHER" id="PTHR30572">
    <property type="entry name" value="MEMBRANE COMPONENT OF TRANSPORTER-RELATED"/>
    <property type="match status" value="1"/>
</dbReference>
<evidence type="ECO:0000259" key="9">
    <source>
        <dbReference type="Pfam" id="PF02687"/>
    </source>
</evidence>
<keyword evidence="3 8" id="KW-0812">Transmembrane</keyword>
<dbReference type="Pfam" id="PF12704">
    <property type="entry name" value="MacB_PCD"/>
    <property type="match status" value="1"/>
</dbReference>
<evidence type="ECO:0000256" key="5">
    <source>
        <dbReference type="ARBA" id="ARBA00023136"/>
    </source>
</evidence>
<evidence type="ECO:0000313" key="11">
    <source>
        <dbReference type="EMBL" id="OBU62521.1"/>
    </source>
</evidence>
<dbReference type="PANTHER" id="PTHR30572:SF4">
    <property type="entry name" value="ABC TRANSPORTER PERMEASE YTRF"/>
    <property type="match status" value="1"/>
</dbReference>
<dbReference type="InterPro" id="IPR003838">
    <property type="entry name" value="ABC3_permease_C"/>
</dbReference>
<proteinExistence type="inferred from homology"/>
<feature type="transmembrane region" description="Helical" evidence="8">
    <location>
        <begin position="16"/>
        <end position="38"/>
    </location>
</feature>
<keyword evidence="4 8" id="KW-1133">Transmembrane helix</keyword>
<feature type="region of interest" description="Disordered" evidence="7">
    <location>
        <begin position="98"/>
        <end position="117"/>
    </location>
</feature>
<reference evidence="11 12" key="1">
    <citation type="submission" date="2016-05" db="EMBL/GenBank/DDBJ databases">
        <title>Draft Genome Sequences of Stenotrophomonas maltophilia Strains Sm32COP, Sm41DVV, Sm46PAILV, SmF3, SmF22, SmSOFb1 and SmCVFa1, Isolated from Different Manures, in France.</title>
        <authorList>
            <person name="Nazaret S."/>
            <person name="Bodilis J."/>
        </authorList>
    </citation>
    <scope>NUCLEOTIDE SEQUENCE [LARGE SCALE GENOMIC DNA]</scope>
    <source>
        <strain evidence="11 12">Sm41DVV</strain>
    </source>
</reference>
<comment type="caution">
    <text evidence="11">The sequence shown here is derived from an EMBL/GenBank/DDBJ whole genome shotgun (WGS) entry which is preliminary data.</text>
</comment>
<protein>
    <submittedName>
        <fullName evidence="11">ABC transporter permease</fullName>
    </submittedName>
</protein>
<dbReference type="AlphaFoldDB" id="A0AAP7GTR8"/>
<dbReference type="EMBL" id="LYVI01000003">
    <property type="protein sequence ID" value="OBU62521.1"/>
    <property type="molecule type" value="Genomic_DNA"/>
</dbReference>
<dbReference type="Proteomes" id="UP000092125">
    <property type="component" value="Unassembled WGS sequence"/>
</dbReference>
<keyword evidence="5 8" id="KW-0472">Membrane</keyword>
<feature type="transmembrane region" description="Helical" evidence="8">
    <location>
        <begin position="371"/>
        <end position="390"/>
    </location>
</feature>
<dbReference type="GO" id="GO:0022857">
    <property type="term" value="F:transmembrane transporter activity"/>
    <property type="evidence" value="ECO:0007669"/>
    <property type="project" value="TreeGrafter"/>
</dbReference>
<feature type="compositionally biased region" description="Polar residues" evidence="7">
    <location>
        <begin position="98"/>
        <end position="107"/>
    </location>
</feature>
<feature type="domain" description="MacB-like periplasmic core" evidence="10">
    <location>
        <begin position="38"/>
        <end position="225"/>
    </location>
</feature>
<feature type="domain" description="ABC3 transporter permease C-terminal" evidence="9">
    <location>
        <begin position="290"/>
        <end position="399"/>
    </location>
</feature>
<keyword evidence="2" id="KW-1003">Cell membrane</keyword>
<feature type="transmembrane region" description="Helical" evidence="8">
    <location>
        <begin position="281"/>
        <end position="309"/>
    </location>
</feature>
<dbReference type="InterPro" id="IPR025857">
    <property type="entry name" value="MacB_PCD"/>
</dbReference>
<name>A0AAP7GTR8_STEMA</name>
<dbReference type="RefSeq" id="WP_053518725.1">
    <property type="nucleotide sequence ID" value="NZ_CAXOQU010000028.1"/>
</dbReference>